<dbReference type="Proteomes" id="UP001159427">
    <property type="component" value="Unassembled WGS sequence"/>
</dbReference>
<evidence type="ECO:0000313" key="2">
    <source>
        <dbReference type="EMBL" id="CAH3190144.1"/>
    </source>
</evidence>
<organism evidence="2 3">
    <name type="scientific">Porites evermanni</name>
    <dbReference type="NCBI Taxonomy" id="104178"/>
    <lineage>
        <taxon>Eukaryota</taxon>
        <taxon>Metazoa</taxon>
        <taxon>Cnidaria</taxon>
        <taxon>Anthozoa</taxon>
        <taxon>Hexacorallia</taxon>
        <taxon>Scleractinia</taxon>
        <taxon>Fungiina</taxon>
        <taxon>Poritidae</taxon>
        <taxon>Porites</taxon>
    </lineage>
</organism>
<accession>A0ABN8SJR9</accession>
<feature type="compositionally biased region" description="Polar residues" evidence="1">
    <location>
        <begin position="107"/>
        <end position="119"/>
    </location>
</feature>
<name>A0ABN8SJR9_9CNID</name>
<sequence length="119" mass="13396">MNEHRPRRGPGEIDKGRGWGEDEDLRPEFKFGFVLFIRTVFVFKPSKILGGTIAVLSVMERPYFFASAIFSAPSVKVDANPCTPPYIFDSPLHLNPTTGEHFKTPLKISSQRSNRSGKK</sequence>
<gene>
    <name evidence="2" type="ORF">PEVE_00020160</name>
</gene>
<feature type="region of interest" description="Disordered" evidence="1">
    <location>
        <begin position="1"/>
        <end position="23"/>
    </location>
</feature>
<protein>
    <submittedName>
        <fullName evidence="2">Uncharacterized protein</fullName>
    </submittedName>
</protein>
<evidence type="ECO:0000313" key="3">
    <source>
        <dbReference type="Proteomes" id="UP001159427"/>
    </source>
</evidence>
<dbReference type="EMBL" id="CALNXI010002709">
    <property type="protein sequence ID" value="CAH3190144.1"/>
    <property type="molecule type" value="Genomic_DNA"/>
</dbReference>
<evidence type="ECO:0000256" key="1">
    <source>
        <dbReference type="SAM" id="MobiDB-lite"/>
    </source>
</evidence>
<proteinExistence type="predicted"/>
<feature type="compositionally biased region" description="Basic and acidic residues" evidence="1">
    <location>
        <begin position="1"/>
        <end position="20"/>
    </location>
</feature>
<keyword evidence="3" id="KW-1185">Reference proteome</keyword>
<reference evidence="2 3" key="1">
    <citation type="submission" date="2022-05" db="EMBL/GenBank/DDBJ databases">
        <authorList>
            <consortium name="Genoscope - CEA"/>
            <person name="William W."/>
        </authorList>
    </citation>
    <scope>NUCLEOTIDE SEQUENCE [LARGE SCALE GENOMIC DNA]</scope>
</reference>
<feature type="region of interest" description="Disordered" evidence="1">
    <location>
        <begin position="99"/>
        <end position="119"/>
    </location>
</feature>
<comment type="caution">
    <text evidence="2">The sequence shown here is derived from an EMBL/GenBank/DDBJ whole genome shotgun (WGS) entry which is preliminary data.</text>
</comment>